<protein>
    <recommendedName>
        <fullName evidence="5">DUF928 domain-containing protein</fullName>
    </recommendedName>
</protein>
<accession>A0A1Z4N238</accession>
<evidence type="ECO:0000256" key="1">
    <source>
        <dbReference type="SAM" id="MobiDB-lite"/>
    </source>
</evidence>
<feature type="chain" id="PRO_5013210040" description="DUF928 domain-containing protein" evidence="2">
    <location>
        <begin position="23"/>
        <end position="248"/>
    </location>
</feature>
<proteinExistence type="predicted"/>
<dbReference type="Proteomes" id="UP000218785">
    <property type="component" value="Chromosome"/>
</dbReference>
<evidence type="ECO:0000313" key="4">
    <source>
        <dbReference type="Proteomes" id="UP000218785"/>
    </source>
</evidence>
<gene>
    <name evidence="3" type="ORF">NIES37_37580</name>
</gene>
<name>A0A1Z4N238_9CYAN</name>
<dbReference type="AlphaFoldDB" id="A0A1Z4N238"/>
<dbReference type="InterPro" id="IPR010328">
    <property type="entry name" value="DUF928"/>
</dbReference>
<sequence length="248" mass="27651">MNKARILVRFICTSILMLTVQGQLQPHVQATSPPPKPPATGTPKGNSTPGTTRPAATCKQTNKPLTALNANNGSDFTVSANPSLWFYVPYSQDEVKELEFLLLDGQEHTTLYYSTIKLAAKPGLIKISLPANSPNSLQPYQNYRWYLLLKCSASHSDEPDAVVDGWIQRQLVDSERSHNLEVGKSQDLSFYTKNNIWYDAINHLAELHFQYPDDAVIQAAWYDLLKLLGKEWIAPAAFIGSTTVAQFQ</sequence>
<evidence type="ECO:0008006" key="5">
    <source>
        <dbReference type="Google" id="ProtNLM"/>
    </source>
</evidence>
<dbReference type="Pfam" id="PF06051">
    <property type="entry name" value="DUF928"/>
    <property type="match status" value="1"/>
</dbReference>
<feature type="signal peptide" evidence="2">
    <location>
        <begin position="1"/>
        <end position="22"/>
    </location>
</feature>
<evidence type="ECO:0000256" key="2">
    <source>
        <dbReference type="SAM" id="SignalP"/>
    </source>
</evidence>
<organism evidence="3 4">
    <name type="scientific">Tolypothrix tenuis PCC 7101</name>
    <dbReference type="NCBI Taxonomy" id="231146"/>
    <lineage>
        <taxon>Bacteria</taxon>
        <taxon>Bacillati</taxon>
        <taxon>Cyanobacteriota</taxon>
        <taxon>Cyanophyceae</taxon>
        <taxon>Nostocales</taxon>
        <taxon>Tolypothrichaceae</taxon>
        <taxon>Tolypothrix</taxon>
    </lineage>
</organism>
<evidence type="ECO:0000313" key="3">
    <source>
        <dbReference type="EMBL" id="BAY99775.1"/>
    </source>
</evidence>
<reference evidence="3 4" key="1">
    <citation type="submission" date="2017-06" db="EMBL/GenBank/DDBJ databases">
        <title>Genome sequencing of cyanobaciteial culture collection at National Institute for Environmental Studies (NIES).</title>
        <authorList>
            <person name="Hirose Y."/>
            <person name="Shimura Y."/>
            <person name="Fujisawa T."/>
            <person name="Nakamura Y."/>
            <person name="Kawachi M."/>
        </authorList>
    </citation>
    <scope>NUCLEOTIDE SEQUENCE [LARGE SCALE GENOMIC DNA]</scope>
    <source>
        <strain evidence="3 4">NIES-37</strain>
    </source>
</reference>
<keyword evidence="2" id="KW-0732">Signal</keyword>
<keyword evidence="4" id="KW-1185">Reference proteome</keyword>
<feature type="region of interest" description="Disordered" evidence="1">
    <location>
        <begin position="27"/>
        <end position="59"/>
    </location>
</feature>
<dbReference type="KEGG" id="ttq:NIES37_37580"/>
<dbReference type="RefSeq" id="WP_096578157.1">
    <property type="nucleotide sequence ID" value="NZ_CAWNJS010000001.1"/>
</dbReference>
<dbReference type="EMBL" id="AP018248">
    <property type="protein sequence ID" value="BAY99775.1"/>
    <property type="molecule type" value="Genomic_DNA"/>
</dbReference>